<dbReference type="EMBL" id="SIHO01000002">
    <property type="protein sequence ID" value="TFU03333.1"/>
    <property type="molecule type" value="Genomic_DNA"/>
</dbReference>
<comment type="similarity">
    <text evidence="1">Belongs to the MraZ family.</text>
</comment>
<reference evidence="2 3" key="1">
    <citation type="submission" date="2019-02" db="EMBL/GenBank/DDBJ databases">
        <title>Polymorphobacter sp. isolated from the lake at the Tibet of China.</title>
        <authorList>
            <person name="Li A."/>
        </authorList>
    </citation>
    <scope>NUCLEOTIDE SEQUENCE [LARGE SCALE GENOMIC DNA]</scope>
    <source>
        <strain evidence="2 3">DJ1R-1</strain>
    </source>
</reference>
<dbReference type="GO" id="GO:0003700">
    <property type="term" value="F:DNA-binding transcription factor activity"/>
    <property type="evidence" value="ECO:0007669"/>
    <property type="project" value="UniProtKB-UniRule"/>
</dbReference>
<dbReference type="OrthoDB" id="9807753at2"/>
<comment type="subcellular location">
    <subcellularLocation>
        <location evidence="1">Cytoplasm</location>
        <location evidence="1">Nucleoid</location>
    </subcellularLocation>
</comment>
<sequence>MTVRAGQQVTAFFFHGYALNAVDAKNRLSVPSGYRDTNEKRSGEKQLIVGPAERAPCLVGYDVLRFERLQAQLNERFAGNYSDERDDFARDAFGLNESLPYDETGRIILSQSLKFASGIDKLAFFIAAGDYFEIWHPQRLIEHKGATSPVGRIVQQLLDARK</sequence>
<dbReference type="InterPro" id="IPR035644">
    <property type="entry name" value="MraZ_C"/>
</dbReference>
<name>A0A4Y9ENC0_9SPHN</name>
<accession>A0A4Y9ENC0</accession>
<dbReference type="GO" id="GO:0005737">
    <property type="term" value="C:cytoplasm"/>
    <property type="evidence" value="ECO:0007669"/>
    <property type="project" value="UniProtKB-UniRule"/>
</dbReference>
<dbReference type="InterPro" id="IPR003444">
    <property type="entry name" value="MraZ"/>
</dbReference>
<evidence type="ECO:0000256" key="1">
    <source>
        <dbReference type="HAMAP-Rule" id="MF_01008"/>
    </source>
</evidence>
<keyword evidence="1" id="KW-0238">DNA-binding</keyword>
<keyword evidence="3" id="KW-1185">Reference proteome</keyword>
<dbReference type="GO" id="GO:0000976">
    <property type="term" value="F:transcription cis-regulatory region binding"/>
    <property type="evidence" value="ECO:0007669"/>
    <property type="project" value="TreeGrafter"/>
</dbReference>
<comment type="subunit">
    <text evidence="1">Forms oligomers.</text>
</comment>
<comment type="caution">
    <text evidence="2">The sequence shown here is derived from an EMBL/GenBank/DDBJ whole genome shotgun (WGS) entry which is preliminary data.</text>
</comment>
<dbReference type="CDD" id="cd16321">
    <property type="entry name" value="MraZ_C"/>
    <property type="match status" value="1"/>
</dbReference>
<protein>
    <recommendedName>
        <fullName evidence="1">Transcriptional regulator MraZ</fullName>
    </recommendedName>
</protein>
<proteinExistence type="inferred from homology"/>
<keyword evidence="1" id="KW-0963">Cytoplasm</keyword>
<dbReference type="GO" id="GO:2000143">
    <property type="term" value="P:negative regulation of DNA-templated transcription initiation"/>
    <property type="evidence" value="ECO:0007669"/>
    <property type="project" value="TreeGrafter"/>
</dbReference>
<evidence type="ECO:0000313" key="2">
    <source>
        <dbReference type="EMBL" id="TFU03333.1"/>
    </source>
</evidence>
<evidence type="ECO:0000313" key="3">
    <source>
        <dbReference type="Proteomes" id="UP000297737"/>
    </source>
</evidence>
<keyword evidence="1" id="KW-0804">Transcription</keyword>
<dbReference type="InterPro" id="IPR038619">
    <property type="entry name" value="MraZ_sf"/>
</dbReference>
<dbReference type="PANTHER" id="PTHR34701">
    <property type="entry name" value="TRANSCRIPTIONAL REGULATOR MRAZ"/>
    <property type="match status" value="1"/>
</dbReference>
<dbReference type="InterPro" id="IPR037914">
    <property type="entry name" value="SpoVT-AbrB_sf"/>
</dbReference>
<dbReference type="Proteomes" id="UP000297737">
    <property type="component" value="Unassembled WGS sequence"/>
</dbReference>
<organism evidence="2 3">
    <name type="scientific">Glacieibacterium arshaanense</name>
    <dbReference type="NCBI Taxonomy" id="2511025"/>
    <lineage>
        <taxon>Bacteria</taxon>
        <taxon>Pseudomonadati</taxon>
        <taxon>Pseudomonadota</taxon>
        <taxon>Alphaproteobacteria</taxon>
        <taxon>Sphingomonadales</taxon>
        <taxon>Sphingosinicellaceae</taxon>
        <taxon>Glacieibacterium</taxon>
    </lineage>
</organism>
<keyword evidence="1" id="KW-0805">Transcription regulation</keyword>
<dbReference type="AlphaFoldDB" id="A0A4Y9ENC0"/>
<dbReference type="SUPFAM" id="SSF89447">
    <property type="entry name" value="AbrB/MazE/MraZ-like"/>
    <property type="match status" value="1"/>
</dbReference>
<dbReference type="PANTHER" id="PTHR34701:SF1">
    <property type="entry name" value="TRANSCRIPTIONAL REGULATOR MRAZ"/>
    <property type="match status" value="1"/>
</dbReference>
<dbReference type="InterPro" id="IPR035642">
    <property type="entry name" value="MraZ_N"/>
</dbReference>
<dbReference type="CDD" id="cd16320">
    <property type="entry name" value="MraZ_N"/>
    <property type="match status" value="1"/>
</dbReference>
<dbReference type="HAMAP" id="MF_01008">
    <property type="entry name" value="MraZ"/>
    <property type="match status" value="1"/>
</dbReference>
<gene>
    <name evidence="1" type="primary">mraZ</name>
    <name evidence="2" type="ORF">EUV02_09120</name>
</gene>
<dbReference type="GO" id="GO:0009295">
    <property type="term" value="C:nucleoid"/>
    <property type="evidence" value="ECO:0007669"/>
    <property type="project" value="UniProtKB-SubCell"/>
</dbReference>
<dbReference type="Gene3D" id="3.40.1550.20">
    <property type="entry name" value="Transcriptional regulator MraZ domain"/>
    <property type="match status" value="1"/>
</dbReference>